<reference evidence="3" key="2">
    <citation type="submission" date="2020-09" db="EMBL/GenBank/DDBJ databases">
        <authorList>
            <person name="Sun Q."/>
            <person name="Zhou Y."/>
        </authorList>
    </citation>
    <scope>NUCLEOTIDE SEQUENCE</scope>
    <source>
        <strain evidence="3">CGMCC 1.12181</strain>
    </source>
</reference>
<evidence type="ECO:0000256" key="2">
    <source>
        <dbReference type="SAM" id="Phobius"/>
    </source>
</evidence>
<accession>A0A917CPD2</accession>
<dbReference type="Proteomes" id="UP000605253">
    <property type="component" value="Unassembled WGS sequence"/>
</dbReference>
<reference evidence="3" key="1">
    <citation type="journal article" date="2014" name="Int. J. Syst. Evol. Microbiol.">
        <title>Complete genome sequence of Corynebacterium casei LMG S-19264T (=DSM 44701T), isolated from a smear-ripened cheese.</title>
        <authorList>
            <consortium name="US DOE Joint Genome Institute (JGI-PGF)"/>
            <person name="Walter F."/>
            <person name="Albersmeier A."/>
            <person name="Kalinowski J."/>
            <person name="Ruckert C."/>
        </authorList>
    </citation>
    <scope>NUCLEOTIDE SEQUENCE</scope>
    <source>
        <strain evidence="3">CGMCC 1.12181</strain>
    </source>
</reference>
<feature type="transmembrane region" description="Helical" evidence="2">
    <location>
        <begin position="120"/>
        <end position="137"/>
    </location>
</feature>
<evidence type="ECO:0000313" key="3">
    <source>
        <dbReference type="EMBL" id="GGF92739.1"/>
    </source>
</evidence>
<organism evidence="3 4">
    <name type="scientific">Marinicella pacifica</name>
    <dbReference type="NCBI Taxonomy" id="1171543"/>
    <lineage>
        <taxon>Bacteria</taxon>
        <taxon>Pseudomonadati</taxon>
        <taxon>Pseudomonadota</taxon>
        <taxon>Gammaproteobacteria</taxon>
        <taxon>Lysobacterales</taxon>
        <taxon>Marinicellaceae</taxon>
        <taxon>Marinicella</taxon>
    </lineage>
</organism>
<dbReference type="AlphaFoldDB" id="A0A917CPD2"/>
<comment type="caution">
    <text evidence="3">The sequence shown here is derived from an EMBL/GenBank/DDBJ whole genome shotgun (WGS) entry which is preliminary data.</text>
</comment>
<dbReference type="RefSeq" id="WP_188364846.1">
    <property type="nucleotide sequence ID" value="NZ_BAABJF010000015.1"/>
</dbReference>
<evidence type="ECO:0000313" key="4">
    <source>
        <dbReference type="Proteomes" id="UP000605253"/>
    </source>
</evidence>
<feature type="region of interest" description="Disordered" evidence="1">
    <location>
        <begin position="54"/>
        <end position="93"/>
    </location>
</feature>
<dbReference type="EMBL" id="BMEO01000004">
    <property type="protein sequence ID" value="GGF92739.1"/>
    <property type="molecule type" value="Genomic_DNA"/>
</dbReference>
<protein>
    <submittedName>
        <fullName evidence="3">Uncharacterized protein</fullName>
    </submittedName>
</protein>
<sequence length="138" mass="16142">MPEKEDILVRIGDKTYRLDSDDPAALKKIPWPQRKRLIEVLEAMKAAEYVDSSRRQKSETLQDQARQSRQALKRVKDIDSTTSQTATSLNSNTQDSDILMQRFLAEQKSYQHNIPDKRSIYKWFLIIFSLILLLVLIF</sequence>
<feature type="compositionally biased region" description="Polar residues" evidence="1">
    <location>
        <begin position="80"/>
        <end position="93"/>
    </location>
</feature>
<keyword evidence="4" id="KW-1185">Reference proteome</keyword>
<evidence type="ECO:0000256" key="1">
    <source>
        <dbReference type="SAM" id="MobiDB-lite"/>
    </source>
</evidence>
<name>A0A917CPD2_9GAMM</name>
<keyword evidence="2" id="KW-0472">Membrane</keyword>
<proteinExistence type="predicted"/>
<keyword evidence="2" id="KW-1133">Transmembrane helix</keyword>
<gene>
    <name evidence="3" type="ORF">GCM10011365_12490</name>
</gene>
<feature type="compositionally biased region" description="Polar residues" evidence="1">
    <location>
        <begin position="61"/>
        <end position="70"/>
    </location>
</feature>
<keyword evidence="2" id="KW-0812">Transmembrane</keyword>